<feature type="compositionally biased region" description="Low complexity" evidence="2">
    <location>
        <begin position="369"/>
        <end position="380"/>
    </location>
</feature>
<feature type="region of interest" description="Disordered" evidence="2">
    <location>
        <begin position="344"/>
        <end position="380"/>
    </location>
</feature>
<organism evidence="5 6">
    <name type="scientific">Brevundimonas vesicularis</name>
    <name type="common">Pseudomonas vesicularis</name>
    <dbReference type="NCBI Taxonomy" id="41276"/>
    <lineage>
        <taxon>Bacteria</taxon>
        <taxon>Pseudomonadati</taxon>
        <taxon>Pseudomonadota</taxon>
        <taxon>Alphaproteobacteria</taxon>
        <taxon>Caulobacterales</taxon>
        <taxon>Caulobacteraceae</taxon>
        <taxon>Brevundimonas</taxon>
    </lineage>
</organism>
<feature type="region of interest" description="Disordered" evidence="2">
    <location>
        <begin position="1"/>
        <end position="24"/>
    </location>
</feature>
<evidence type="ECO:0000256" key="2">
    <source>
        <dbReference type="SAM" id="MobiDB-lite"/>
    </source>
</evidence>
<dbReference type="InterPro" id="IPR009628">
    <property type="entry name" value="Phage_tape_measure_N"/>
</dbReference>
<evidence type="ECO:0000256" key="1">
    <source>
        <dbReference type="SAM" id="Coils"/>
    </source>
</evidence>
<evidence type="ECO:0000256" key="3">
    <source>
        <dbReference type="SAM" id="Phobius"/>
    </source>
</evidence>
<sequence>MRATRAKLANDLKDGERQTKESLDRIERQTEQKLTKMQRSSRQRLGGLIGDAIGGIGTGANPVDVAMGKAPQILDAVASSGVRASAAMIGVGAGLSAAAAGVVLLAAAWQKGEDSALQYERAATGVGRTAGLTAAQLEALTMAAAEQGEVSVKAAREQAVAYLATGQIGGEAITRLIELGKDYASFMGVEAADATKQLAKAMLDPKKAGEDLTLQFGLLTQEQLKQIDAMVEAGDLMGAQKVLLEQLDGAVSGHASKLGEIESAWDAIGRSISDAIEKAGQFLYTTQSERLQQIIDRRGSIERGQRANGRPLDARTKGIYDTLGREGSEILTQRQQAAAAAAAARANQAAERERLRAEQESRRNGRTGSGRTPRSSGISPRAADTLKDLAAQREALQLQMQIALLRARGLDDEAQAVQRRLEVLSLTKQLESAGVDNAAAQAQAQVDSLAEAEARQRGLNNAREEGQRWLDMAVDAQRQNADLALERTRYETEIARLSGNPDAIEKQERELYIQERVNDLLRDRVGLITATDLAAATSQATSEADELGSADREGRLREEFRRSFTDGLRAAMDGDIGSLFESLADRFTSRMLDNLSDDLFDMLMKGGKGGGTGNFLSSITSLFSKGVPGFAAGGSISKGGLAYVHQGEVLANLSAGTSVIPAHAVRAMGGMAGAMGGASGGAAPYFDLRGAVLTQDLVDQMNQIGRSSEDRAYGRAVKDVPALAQSQTAKQQQHAVGRRRR</sequence>
<evidence type="ECO:0000313" key="5">
    <source>
        <dbReference type="EMBL" id="MDX2334617.1"/>
    </source>
</evidence>
<keyword evidence="6" id="KW-1185">Reference proteome</keyword>
<gene>
    <name evidence="5" type="ORF">NJD11_06650</name>
</gene>
<accession>A0ABU4KNM7</accession>
<dbReference type="Pfam" id="PF06791">
    <property type="entry name" value="TMP_2"/>
    <property type="match status" value="1"/>
</dbReference>
<feature type="compositionally biased region" description="Polar residues" evidence="2">
    <location>
        <begin position="724"/>
        <end position="734"/>
    </location>
</feature>
<keyword evidence="1" id="KW-0175">Coiled coil</keyword>
<feature type="coiled-coil region" evidence="1">
    <location>
        <begin position="435"/>
        <end position="493"/>
    </location>
</feature>
<proteinExistence type="predicted"/>
<name>A0ABU4KNM7_BREVE</name>
<feature type="compositionally biased region" description="Basic and acidic residues" evidence="2">
    <location>
        <begin position="350"/>
        <end position="363"/>
    </location>
</feature>
<keyword evidence="3" id="KW-0472">Membrane</keyword>
<feature type="domain" description="Bacteriophage tail tape measure N-terminal" evidence="4">
    <location>
        <begin position="45"/>
        <end position="228"/>
    </location>
</feature>
<feature type="region of interest" description="Disordered" evidence="2">
    <location>
        <begin position="705"/>
        <end position="741"/>
    </location>
</feature>
<dbReference type="Proteomes" id="UP001272940">
    <property type="component" value="Unassembled WGS sequence"/>
</dbReference>
<dbReference type="RefSeq" id="WP_319078611.1">
    <property type="nucleotide sequence ID" value="NZ_JAMYEC010000003.1"/>
</dbReference>
<keyword evidence="3" id="KW-0812">Transmembrane</keyword>
<feature type="compositionally biased region" description="Basic and acidic residues" evidence="2">
    <location>
        <begin position="707"/>
        <end position="718"/>
    </location>
</feature>
<comment type="caution">
    <text evidence="5">The sequence shown here is derived from an EMBL/GenBank/DDBJ whole genome shotgun (WGS) entry which is preliminary data.</text>
</comment>
<feature type="transmembrane region" description="Helical" evidence="3">
    <location>
        <begin position="86"/>
        <end position="109"/>
    </location>
</feature>
<evidence type="ECO:0000313" key="6">
    <source>
        <dbReference type="Proteomes" id="UP001272940"/>
    </source>
</evidence>
<evidence type="ECO:0000259" key="4">
    <source>
        <dbReference type="Pfam" id="PF06791"/>
    </source>
</evidence>
<protein>
    <submittedName>
        <fullName evidence="5">Phage tail length tape measure family protein</fullName>
    </submittedName>
</protein>
<feature type="compositionally biased region" description="Basic and acidic residues" evidence="2">
    <location>
        <begin position="8"/>
        <end position="24"/>
    </location>
</feature>
<keyword evidence="3" id="KW-1133">Transmembrane helix</keyword>
<reference evidence="5 6" key="1">
    <citation type="journal article" date="2023" name="FEMS Microbes">
        <title>Whole genomes of deep-sea sponge-associated bacteria exhibit high novel natural product potential.</title>
        <authorList>
            <person name="Hesketh-Best P.J."/>
            <person name="January G.G."/>
            <person name="Koch M.J."/>
            <person name="Warburton P.J."/>
            <person name="Howell K.L."/>
            <person name="Upton M."/>
        </authorList>
    </citation>
    <scope>NUCLEOTIDE SEQUENCE [LARGE SCALE GENOMIC DNA]</scope>
    <source>
        <strain evidence="5 6">PC206-O</strain>
    </source>
</reference>
<dbReference type="EMBL" id="JAMYEC010000003">
    <property type="protein sequence ID" value="MDX2334617.1"/>
    <property type="molecule type" value="Genomic_DNA"/>
</dbReference>